<dbReference type="RefSeq" id="XP_001643423.1">
    <property type="nucleotide sequence ID" value="XM_001643373.1"/>
</dbReference>
<dbReference type="Proteomes" id="UP000000267">
    <property type="component" value="Unassembled WGS sequence"/>
</dbReference>
<dbReference type="PhylomeDB" id="A7TQB1"/>
<feature type="signal peptide" evidence="2">
    <location>
        <begin position="1"/>
        <end position="20"/>
    </location>
</feature>
<keyword evidence="4" id="KW-1185">Reference proteome</keyword>
<dbReference type="AlphaFoldDB" id="A7TQB1"/>
<feature type="chain" id="PRO_5002715704" evidence="2">
    <location>
        <begin position="21"/>
        <end position="248"/>
    </location>
</feature>
<accession>A7TQB1</accession>
<keyword evidence="2" id="KW-0732">Signal</keyword>
<dbReference type="GeneID" id="5543648"/>
<protein>
    <submittedName>
        <fullName evidence="3">Uncharacterized protein</fullName>
    </submittedName>
</protein>
<evidence type="ECO:0000313" key="4">
    <source>
        <dbReference type="Proteomes" id="UP000000267"/>
    </source>
</evidence>
<sequence>MRLSITFSAFLLALSQLVKGDSEQFGLISIRSGSALQYSFVYFDSDDGKFYVSASSNTTESESLVEAVITDKGRLQLEDGSYVYVDEDNVLRDTDKKKSADKGFSIIDGHLAYECEENFYVVPEGGKYVLSVGEVPSNSTAIGIVLRTADTTGSKVPDFAGSSDCSSCASGHEFPNPPSCNSTISGNYTEPEGEEEGEGEGEGEGEEGCDYEDDDKSKEEENSAAIIQKGSVFGVSIAAAAIAMLAFF</sequence>
<feature type="region of interest" description="Disordered" evidence="1">
    <location>
        <begin position="179"/>
        <end position="223"/>
    </location>
</feature>
<dbReference type="OMA" id="PANNCST"/>
<dbReference type="eggNOG" id="ENOG502S09G">
    <property type="taxonomic scope" value="Eukaryota"/>
</dbReference>
<dbReference type="EMBL" id="DS480455">
    <property type="protein sequence ID" value="EDO15565.1"/>
    <property type="molecule type" value="Genomic_DNA"/>
</dbReference>
<proteinExistence type="predicted"/>
<gene>
    <name evidence="3" type="ORF">Kpol_1042p26</name>
</gene>
<reference evidence="3 4" key="1">
    <citation type="journal article" date="2007" name="Proc. Natl. Acad. Sci. U.S.A.">
        <title>Independent sorting-out of thousands of duplicated gene pairs in two yeast species descended from a whole-genome duplication.</title>
        <authorList>
            <person name="Scannell D.R."/>
            <person name="Frank A.C."/>
            <person name="Conant G.C."/>
            <person name="Byrne K.P."/>
            <person name="Woolfit M."/>
            <person name="Wolfe K.H."/>
        </authorList>
    </citation>
    <scope>NUCLEOTIDE SEQUENCE [LARGE SCALE GENOMIC DNA]</scope>
    <source>
        <strain evidence="4">ATCC 22028 / DSM 70294 / BCRC 21397 / CBS 2163 / NBRC 10782 / NRRL Y-8283 / UCD 57-17</strain>
    </source>
</reference>
<dbReference type="KEGG" id="vpo:Kpol_1042p26"/>
<organism evidence="4">
    <name type="scientific">Vanderwaltozyma polyspora (strain ATCC 22028 / DSM 70294 / BCRC 21397 / CBS 2163 / NBRC 10782 / NRRL Y-8283 / UCD 57-17)</name>
    <name type="common">Kluyveromyces polysporus</name>
    <dbReference type="NCBI Taxonomy" id="436907"/>
    <lineage>
        <taxon>Eukaryota</taxon>
        <taxon>Fungi</taxon>
        <taxon>Dikarya</taxon>
        <taxon>Ascomycota</taxon>
        <taxon>Saccharomycotina</taxon>
        <taxon>Saccharomycetes</taxon>
        <taxon>Saccharomycetales</taxon>
        <taxon>Saccharomycetaceae</taxon>
        <taxon>Vanderwaltozyma</taxon>
    </lineage>
</organism>
<evidence type="ECO:0000313" key="3">
    <source>
        <dbReference type="EMBL" id="EDO15565.1"/>
    </source>
</evidence>
<evidence type="ECO:0000256" key="1">
    <source>
        <dbReference type="SAM" id="MobiDB-lite"/>
    </source>
</evidence>
<dbReference type="InParanoid" id="A7TQB1"/>
<dbReference type="OrthoDB" id="5415592at2759"/>
<feature type="compositionally biased region" description="Acidic residues" evidence="1">
    <location>
        <begin position="191"/>
        <end position="214"/>
    </location>
</feature>
<dbReference type="FunCoup" id="A7TQB1">
    <property type="interactions" value="73"/>
</dbReference>
<feature type="compositionally biased region" description="Polar residues" evidence="1">
    <location>
        <begin position="179"/>
        <end position="188"/>
    </location>
</feature>
<dbReference type="HOGENOM" id="CLU_1120829_0_0_1"/>
<evidence type="ECO:0000256" key="2">
    <source>
        <dbReference type="SAM" id="SignalP"/>
    </source>
</evidence>
<name>A7TQB1_VANPO</name>